<feature type="compositionally biased region" description="Basic and acidic residues" evidence="1">
    <location>
        <begin position="325"/>
        <end position="335"/>
    </location>
</feature>
<feature type="compositionally biased region" description="Basic and acidic residues" evidence="1">
    <location>
        <begin position="111"/>
        <end position="142"/>
    </location>
</feature>
<feature type="compositionally biased region" description="Polar residues" evidence="1">
    <location>
        <begin position="349"/>
        <end position="359"/>
    </location>
</feature>
<feature type="compositionally biased region" description="Gly residues" evidence="1">
    <location>
        <begin position="364"/>
        <end position="375"/>
    </location>
</feature>
<feature type="compositionally biased region" description="Basic and acidic residues" evidence="1">
    <location>
        <begin position="210"/>
        <end position="227"/>
    </location>
</feature>
<sequence>MGAGGGGAARVAAAGKWEAGKGKNVRKKKKFTGERRGWQEKIEKSEEEKAQWQCRGGNSRGESQKERGNEKRRNGEEKRKEVHEGRAKRRGEKRKWTGKSAKKVTGGEPGGEEKRGNGQEKAQRRSQGESQKERRKEEMDRRSAKKVMGGEPKGEKKRGNGQKKRKEGHGGEPKGEKRKWTEEAQRSSRGESQRRGEKRKWTGESAMKFTRGEPKGEEKIRNGQEKAQRSTYGLQEVAGAWAVFTSAAHVVSESSAGAIPIKVLVGFDSFLVSKKSVILLRFVSPAEGCSRTGRSLWPCSSVILSRNRSPDAGGRGRLGGPLSEHNSHKGTEQHCRLSQSHAPRERSPKQAQPLGQSQAPLAGAGAGSISRGGGQWRSAPHQEREYIDWSPGVCAALAMWAPGVRKAAAGSGAWSSSGSSCRQLTAPLLPGAPRLLARGSGESGSPRCPAIMGCGYVSPDRGVAARCARTWLHWRRRGIRPEDRQLVSPEATQQLTDRGDFY</sequence>
<evidence type="ECO:0000313" key="3">
    <source>
        <dbReference type="Proteomes" id="UP001066276"/>
    </source>
</evidence>
<organism evidence="2 3">
    <name type="scientific">Pleurodeles waltl</name>
    <name type="common">Iberian ribbed newt</name>
    <dbReference type="NCBI Taxonomy" id="8319"/>
    <lineage>
        <taxon>Eukaryota</taxon>
        <taxon>Metazoa</taxon>
        <taxon>Chordata</taxon>
        <taxon>Craniata</taxon>
        <taxon>Vertebrata</taxon>
        <taxon>Euteleostomi</taxon>
        <taxon>Amphibia</taxon>
        <taxon>Batrachia</taxon>
        <taxon>Caudata</taxon>
        <taxon>Salamandroidea</taxon>
        <taxon>Salamandridae</taxon>
        <taxon>Pleurodelinae</taxon>
        <taxon>Pleurodeles</taxon>
    </lineage>
</organism>
<feature type="compositionally biased region" description="Basic and acidic residues" evidence="1">
    <location>
        <begin position="168"/>
        <end position="202"/>
    </location>
</feature>
<feature type="compositionally biased region" description="Basic residues" evidence="1">
    <location>
        <begin position="86"/>
        <end position="102"/>
    </location>
</feature>
<comment type="caution">
    <text evidence="2">The sequence shown here is derived from an EMBL/GenBank/DDBJ whole genome shotgun (WGS) entry which is preliminary data.</text>
</comment>
<feature type="compositionally biased region" description="Basic and acidic residues" evidence="1">
    <location>
        <begin position="62"/>
        <end position="85"/>
    </location>
</feature>
<evidence type="ECO:0000256" key="1">
    <source>
        <dbReference type="SAM" id="MobiDB-lite"/>
    </source>
</evidence>
<protein>
    <submittedName>
        <fullName evidence="2">Uncharacterized protein</fullName>
    </submittedName>
</protein>
<gene>
    <name evidence="2" type="ORF">NDU88_002652</name>
</gene>
<keyword evidence="3" id="KW-1185">Reference proteome</keyword>
<dbReference type="EMBL" id="JANPWB010000012">
    <property type="protein sequence ID" value="KAJ1114414.1"/>
    <property type="molecule type" value="Genomic_DNA"/>
</dbReference>
<proteinExistence type="predicted"/>
<feature type="region of interest" description="Disordered" evidence="1">
    <location>
        <begin position="308"/>
        <end position="380"/>
    </location>
</feature>
<evidence type="ECO:0000313" key="2">
    <source>
        <dbReference type="EMBL" id="KAJ1114414.1"/>
    </source>
</evidence>
<reference evidence="2" key="1">
    <citation type="journal article" date="2022" name="bioRxiv">
        <title>Sequencing and chromosome-scale assembly of the giantPleurodeles waltlgenome.</title>
        <authorList>
            <person name="Brown T."/>
            <person name="Elewa A."/>
            <person name="Iarovenko S."/>
            <person name="Subramanian E."/>
            <person name="Araus A.J."/>
            <person name="Petzold A."/>
            <person name="Susuki M."/>
            <person name="Suzuki K.-i.T."/>
            <person name="Hayashi T."/>
            <person name="Toyoda A."/>
            <person name="Oliveira C."/>
            <person name="Osipova E."/>
            <person name="Leigh N.D."/>
            <person name="Simon A."/>
            <person name="Yun M.H."/>
        </authorList>
    </citation>
    <scope>NUCLEOTIDE SEQUENCE</scope>
    <source>
        <strain evidence="2">20211129_DDA</strain>
        <tissue evidence="2">Liver</tissue>
    </source>
</reference>
<accession>A0AAV7NH17</accession>
<dbReference type="Proteomes" id="UP001066276">
    <property type="component" value="Chromosome 8"/>
</dbReference>
<name>A0AAV7NH17_PLEWA</name>
<feature type="region of interest" description="Disordered" evidence="1">
    <location>
        <begin position="1"/>
        <end position="227"/>
    </location>
</feature>
<dbReference type="AlphaFoldDB" id="A0AAV7NH17"/>
<feature type="compositionally biased region" description="Basic and acidic residues" evidence="1">
    <location>
        <begin position="31"/>
        <end position="50"/>
    </location>
</feature>